<dbReference type="PROSITE" id="PS51367">
    <property type="entry name" value="THAUMATIN_2"/>
    <property type="match status" value="1"/>
</dbReference>
<feature type="compositionally biased region" description="Polar residues" evidence="1">
    <location>
        <begin position="259"/>
        <end position="271"/>
    </location>
</feature>
<comment type="caution">
    <text evidence="3">The sequence shown here is derived from an EMBL/GenBank/DDBJ whole genome shotgun (WGS) entry which is preliminary data.</text>
</comment>
<keyword evidence="2" id="KW-0812">Transmembrane</keyword>
<dbReference type="PANTHER" id="PTHR31737:SF2">
    <property type="entry name" value="PROTEIN TOS1"/>
    <property type="match status" value="1"/>
</dbReference>
<evidence type="ECO:0000256" key="2">
    <source>
        <dbReference type="SAM" id="Phobius"/>
    </source>
</evidence>
<dbReference type="PANTHER" id="PTHR31737">
    <property type="entry name" value="PROTEIN TOS1"/>
    <property type="match status" value="1"/>
</dbReference>
<feature type="compositionally biased region" description="Low complexity" evidence="1">
    <location>
        <begin position="235"/>
        <end position="258"/>
    </location>
</feature>
<name>A0AAD9G3N6_9STRA</name>
<dbReference type="SUPFAM" id="SSF49870">
    <property type="entry name" value="Osmotin, thaumatin-like protein"/>
    <property type="match status" value="1"/>
</dbReference>
<accession>A0AAD9G3N6</accession>
<evidence type="ECO:0000313" key="4">
    <source>
        <dbReference type="Proteomes" id="UP001259832"/>
    </source>
</evidence>
<reference evidence="3" key="1">
    <citation type="submission" date="2023-08" db="EMBL/GenBank/DDBJ databases">
        <title>Reference Genome Resource for the Citrus Pathogen Phytophthora citrophthora.</title>
        <authorList>
            <person name="Moller H."/>
            <person name="Coetzee B."/>
            <person name="Rose L.J."/>
            <person name="Van Niekerk J.M."/>
        </authorList>
    </citation>
    <scope>NUCLEOTIDE SEQUENCE</scope>
    <source>
        <strain evidence="3">STE-U-9442</strain>
    </source>
</reference>
<organism evidence="3 4">
    <name type="scientific">Phytophthora citrophthora</name>
    <dbReference type="NCBI Taxonomy" id="4793"/>
    <lineage>
        <taxon>Eukaryota</taxon>
        <taxon>Sar</taxon>
        <taxon>Stramenopiles</taxon>
        <taxon>Oomycota</taxon>
        <taxon>Peronosporomycetes</taxon>
        <taxon>Peronosporales</taxon>
        <taxon>Peronosporaceae</taxon>
        <taxon>Phytophthora</taxon>
    </lineage>
</organism>
<dbReference type="InterPro" id="IPR001938">
    <property type="entry name" value="Thaumatin"/>
</dbReference>
<feature type="region of interest" description="Disordered" evidence="1">
    <location>
        <begin position="235"/>
        <end position="285"/>
    </location>
</feature>
<feature type="transmembrane region" description="Helical" evidence="2">
    <location>
        <begin position="291"/>
        <end position="313"/>
    </location>
</feature>
<keyword evidence="2" id="KW-0472">Membrane</keyword>
<dbReference type="Proteomes" id="UP001259832">
    <property type="component" value="Unassembled WGS sequence"/>
</dbReference>
<dbReference type="AlphaFoldDB" id="A0AAD9G3N6"/>
<keyword evidence="4" id="KW-1185">Reference proteome</keyword>
<keyword evidence="2" id="KW-1133">Transmembrane helix</keyword>
<evidence type="ECO:0000313" key="3">
    <source>
        <dbReference type="EMBL" id="KAK1931155.1"/>
    </source>
</evidence>
<dbReference type="InterPro" id="IPR037176">
    <property type="entry name" value="Osmotin/thaumatin-like_sf"/>
</dbReference>
<sequence length="350" mass="36313">MALASLWSVDTSLGSSTSMGSPALPSLLVAAHNAKGLAAPRFPSQTMAKRVIPLLLLVAPASATKIQAVNLCEGSMELHIGSHGEPITIAQGAGHNLELADGNNAAYRYGASYQATQAEFANVDSSTWYDISIIPSGNTGPGSCTSLEDCKAVTGGTGFNVAMQIVPSIGGGTSSTDSCRVLSCLEDGCDDAYHFPDQDARTHSCSAGIEFQVLFCGNSTEISDSAADYWVDANSSTGSGSHSNSTGSSAVSSQSDSNPQVEPQSETTPAPSSDKEKTVTTGSEKSSGTSAAVYVAAGVAAVVVVLVVAAFVFKRRHAIAFWWETRNYKEKESRSSDELGFVRVSDDAMI</sequence>
<protein>
    <submittedName>
        <fullName evidence="3">Thaumatin-like protein</fullName>
    </submittedName>
</protein>
<evidence type="ECO:0000256" key="1">
    <source>
        <dbReference type="SAM" id="MobiDB-lite"/>
    </source>
</evidence>
<gene>
    <name evidence="3" type="ORF">P3T76_013344</name>
</gene>
<dbReference type="EMBL" id="JASMQC010000035">
    <property type="protein sequence ID" value="KAK1931155.1"/>
    <property type="molecule type" value="Genomic_DNA"/>
</dbReference>
<proteinExistence type="predicted"/>